<dbReference type="Proteomes" id="UP001165190">
    <property type="component" value="Unassembled WGS sequence"/>
</dbReference>
<reference evidence="6" key="1">
    <citation type="submission" date="2023-05" db="EMBL/GenBank/DDBJ databases">
        <title>Genome and transcriptome analyses reveal genes involved in the formation of fine ridges on petal epidermal cells in Hibiscus trionum.</title>
        <authorList>
            <person name="Koshimizu S."/>
            <person name="Masuda S."/>
            <person name="Ishii T."/>
            <person name="Shirasu K."/>
            <person name="Hoshino A."/>
            <person name="Arita M."/>
        </authorList>
    </citation>
    <scope>NUCLEOTIDE SEQUENCE</scope>
    <source>
        <strain evidence="6">Hamamatsu line</strain>
    </source>
</reference>
<dbReference type="OrthoDB" id="1848022at2759"/>
<evidence type="ECO:0000256" key="3">
    <source>
        <dbReference type="ARBA" id="ARBA00023163"/>
    </source>
</evidence>
<dbReference type="PROSITE" id="PS51005">
    <property type="entry name" value="NAC"/>
    <property type="match status" value="1"/>
</dbReference>
<evidence type="ECO:0000256" key="4">
    <source>
        <dbReference type="ARBA" id="ARBA00023242"/>
    </source>
</evidence>
<keyword evidence="3" id="KW-0804">Transcription</keyword>
<dbReference type="GO" id="GO:0006355">
    <property type="term" value="P:regulation of DNA-templated transcription"/>
    <property type="evidence" value="ECO:0007669"/>
    <property type="project" value="InterPro"/>
</dbReference>
<dbReference type="PANTHER" id="PTHR31719:SF123">
    <property type="entry name" value="NAC DOMAIN-CONTAINING PROTEIN"/>
    <property type="match status" value="1"/>
</dbReference>
<protein>
    <recommendedName>
        <fullName evidence="5">NAC domain-containing protein</fullName>
    </recommendedName>
</protein>
<evidence type="ECO:0000313" key="7">
    <source>
        <dbReference type="Proteomes" id="UP001165190"/>
    </source>
</evidence>
<dbReference type="GO" id="GO:0003677">
    <property type="term" value="F:DNA binding"/>
    <property type="evidence" value="ECO:0007669"/>
    <property type="project" value="UniProtKB-KW"/>
</dbReference>
<dbReference type="InterPro" id="IPR036093">
    <property type="entry name" value="NAC_dom_sf"/>
</dbReference>
<evidence type="ECO:0000256" key="1">
    <source>
        <dbReference type="ARBA" id="ARBA00023015"/>
    </source>
</evidence>
<dbReference type="AlphaFoldDB" id="A0A9W7JJ16"/>
<evidence type="ECO:0000256" key="2">
    <source>
        <dbReference type="ARBA" id="ARBA00023125"/>
    </source>
</evidence>
<dbReference type="GO" id="GO:0048731">
    <property type="term" value="P:system development"/>
    <property type="evidence" value="ECO:0007669"/>
    <property type="project" value="TreeGrafter"/>
</dbReference>
<evidence type="ECO:0000313" key="6">
    <source>
        <dbReference type="EMBL" id="GMJ14027.1"/>
    </source>
</evidence>
<feature type="domain" description="NAC" evidence="5">
    <location>
        <begin position="94"/>
        <end position="240"/>
    </location>
</feature>
<keyword evidence="4" id="KW-0539">Nucleus</keyword>
<dbReference type="Pfam" id="PF02365">
    <property type="entry name" value="NAM"/>
    <property type="match status" value="1"/>
</dbReference>
<gene>
    <name evidence="6" type="ORF">HRI_005071900</name>
</gene>
<keyword evidence="7" id="KW-1185">Reference proteome</keyword>
<sequence>MAYSVAELLLNREEDELGVPNCEQYKFLGSPMDRAEIYEEAEFKIPASWEMVGNCGEDDSFRAPETDPVENYGENDSFKATEPVENCIDEGERIPVGFRFEPTDEELAAQYLISKVSGDPLPASDFREVDATEFYGQHPKCLVDFCNGEREWHFFIHTKENVQNGAIRSVGNNLGFWRLDEEDPISDAKGNVLAMKSHFIYFFKGAKKSHWKLDEIRLPLEFYHLHNCKEKWAMAKLTRGRVLG</sequence>
<dbReference type="Gene3D" id="2.170.150.80">
    <property type="entry name" value="NAC domain"/>
    <property type="match status" value="1"/>
</dbReference>
<evidence type="ECO:0000259" key="5">
    <source>
        <dbReference type="PROSITE" id="PS51005"/>
    </source>
</evidence>
<accession>A0A9W7JJ16</accession>
<keyword evidence="1" id="KW-0805">Transcription regulation</keyword>
<organism evidence="6 7">
    <name type="scientific">Hibiscus trionum</name>
    <name type="common">Flower of an hour</name>
    <dbReference type="NCBI Taxonomy" id="183268"/>
    <lineage>
        <taxon>Eukaryota</taxon>
        <taxon>Viridiplantae</taxon>
        <taxon>Streptophyta</taxon>
        <taxon>Embryophyta</taxon>
        <taxon>Tracheophyta</taxon>
        <taxon>Spermatophyta</taxon>
        <taxon>Magnoliopsida</taxon>
        <taxon>eudicotyledons</taxon>
        <taxon>Gunneridae</taxon>
        <taxon>Pentapetalae</taxon>
        <taxon>rosids</taxon>
        <taxon>malvids</taxon>
        <taxon>Malvales</taxon>
        <taxon>Malvaceae</taxon>
        <taxon>Malvoideae</taxon>
        <taxon>Hibiscus</taxon>
    </lineage>
</organism>
<keyword evidence="2" id="KW-0238">DNA-binding</keyword>
<name>A0A9W7JJ16_HIBTR</name>
<dbReference type="SUPFAM" id="SSF101941">
    <property type="entry name" value="NAC domain"/>
    <property type="match status" value="1"/>
</dbReference>
<proteinExistence type="predicted"/>
<dbReference type="InterPro" id="IPR003441">
    <property type="entry name" value="NAC-dom"/>
</dbReference>
<dbReference type="EMBL" id="BSYR01000068">
    <property type="protein sequence ID" value="GMJ14027.1"/>
    <property type="molecule type" value="Genomic_DNA"/>
</dbReference>
<comment type="caution">
    <text evidence="6">The sequence shown here is derived from an EMBL/GenBank/DDBJ whole genome shotgun (WGS) entry which is preliminary data.</text>
</comment>
<dbReference type="PANTHER" id="PTHR31719">
    <property type="entry name" value="NAC TRANSCRIPTION FACTOR 56"/>
    <property type="match status" value="1"/>
</dbReference>